<protein>
    <submittedName>
        <fullName evidence="1">Uncharacterized protein</fullName>
    </submittedName>
</protein>
<dbReference type="HOGENOM" id="CLU_015859_0_0_1"/>
<reference evidence="1" key="2">
    <citation type="submission" date="2025-08" db="UniProtKB">
        <authorList>
            <consortium name="Ensembl"/>
        </authorList>
    </citation>
    <scope>IDENTIFICATION</scope>
</reference>
<accession>H3A963</accession>
<dbReference type="PANTHER" id="PTHR46880:SF8">
    <property type="entry name" value="E3 SUMO-PROTEIN LIGASE KIAA1586"/>
    <property type="match status" value="1"/>
</dbReference>
<proteinExistence type="predicted"/>
<name>H3A963_LATCH</name>
<dbReference type="GeneTree" id="ENSGT00940000162903"/>
<dbReference type="EMBL" id="AFYH01229149">
    <property type="status" value="NOT_ANNOTATED_CDS"/>
    <property type="molecule type" value="Genomic_DNA"/>
</dbReference>
<dbReference type="eggNOG" id="ENOG502R035">
    <property type="taxonomic scope" value="Eukaryota"/>
</dbReference>
<dbReference type="InterPro" id="IPR012337">
    <property type="entry name" value="RNaseH-like_sf"/>
</dbReference>
<keyword evidence="2" id="KW-1185">Reference proteome</keyword>
<evidence type="ECO:0000313" key="1">
    <source>
        <dbReference type="Ensembl" id="ENSLACP00000006184.1"/>
    </source>
</evidence>
<dbReference type="FunCoup" id="H3A963">
    <property type="interactions" value="135"/>
</dbReference>
<sequence>IAPDCWTISQCLQKQAEYPWLIIKNKQLGCSFCGKVKNLGMQKSQGSRISTEWANCIISPFGDTRKIQQMSLRKKMHDHKTSKSHVAAEKIMAESGKQVKENKMANSVSSQLETTSRIFRTAYKIGKRQRPFTDLPIDVDVQELNGLNMGRVLQSDKVCADIIDHISAEMRRKVLSNIQEKRTKISVMVDESTALSKRPVLIVCLRAIVGDSPDPLSFFLELLELNDSTAAGIVTALLDCLKHNRFTEAFLQSNWISFVSDGASTMLGEKSGVAHLLEHYPKLFIWHCCSHRLELAVGDTAREVSGVNHLQVFFDKLYVLYHSSAKNQQELRKCAESVAVQLLTIGKILDIRWVASSESSIKAVWNAYTALYNHFSEASTDSTRDSRQRAKYSGLRHILTSAEFVHNLGVMYDAVSELSDLSKQLQRKDITLPEAHMSMSRQIRVFASMADTAGPFAVETEWAIQNMSFRDTKLHRGRCIKIDAGRFFRSLANNMESRLMTTRASNTSASNYDDSMKYLDPKTWPSSNMDIQYGDNKIRSLCRKFNISEVDSIRGFRIYKDCGSNEVPSDLKPLLAAVKTIPVSTAECERGFSIMNTIMHAGCCSLSIQDHV</sequence>
<reference evidence="2" key="1">
    <citation type="submission" date="2011-08" db="EMBL/GenBank/DDBJ databases">
        <title>The draft genome of Latimeria chalumnae.</title>
        <authorList>
            <person name="Di Palma F."/>
            <person name="Alfoldi J."/>
            <person name="Johnson J."/>
            <person name="Berlin A."/>
            <person name="Gnerre S."/>
            <person name="Jaffe D."/>
            <person name="MacCallum I."/>
            <person name="Young S."/>
            <person name="Walker B.J."/>
            <person name="Lander E."/>
            <person name="Lindblad-Toh K."/>
        </authorList>
    </citation>
    <scope>NUCLEOTIDE SEQUENCE [LARGE SCALE GENOMIC DNA]</scope>
    <source>
        <strain evidence="2">Wild caught</strain>
    </source>
</reference>
<dbReference type="OMA" id="DHISVEM"/>
<dbReference type="InParanoid" id="H3A963"/>
<dbReference type="SUPFAM" id="SSF53098">
    <property type="entry name" value="Ribonuclease H-like"/>
    <property type="match status" value="1"/>
</dbReference>
<organism evidence="1 2">
    <name type="scientific">Latimeria chalumnae</name>
    <name type="common">Coelacanth</name>
    <dbReference type="NCBI Taxonomy" id="7897"/>
    <lineage>
        <taxon>Eukaryota</taxon>
        <taxon>Metazoa</taxon>
        <taxon>Chordata</taxon>
        <taxon>Craniata</taxon>
        <taxon>Vertebrata</taxon>
        <taxon>Euteleostomi</taxon>
        <taxon>Coelacanthiformes</taxon>
        <taxon>Coelacanthidae</taxon>
        <taxon>Latimeria</taxon>
    </lineage>
</organism>
<evidence type="ECO:0000313" key="2">
    <source>
        <dbReference type="Proteomes" id="UP000008672"/>
    </source>
</evidence>
<dbReference type="PANTHER" id="PTHR46880">
    <property type="entry name" value="RAS-ASSOCIATING DOMAIN-CONTAINING PROTEIN"/>
    <property type="match status" value="1"/>
</dbReference>
<dbReference type="Ensembl" id="ENSLACT00000006236.1">
    <property type="protein sequence ID" value="ENSLACP00000006184.1"/>
    <property type="gene ID" value="ENSLACG00000005483.1"/>
</dbReference>
<dbReference type="AlphaFoldDB" id="H3A963"/>
<reference evidence="1" key="3">
    <citation type="submission" date="2025-09" db="UniProtKB">
        <authorList>
            <consortium name="Ensembl"/>
        </authorList>
    </citation>
    <scope>IDENTIFICATION</scope>
</reference>
<dbReference type="Proteomes" id="UP000008672">
    <property type="component" value="Unassembled WGS sequence"/>
</dbReference>